<dbReference type="Proteomes" id="UP001239111">
    <property type="component" value="Chromosome 3"/>
</dbReference>
<protein>
    <submittedName>
        <fullName evidence="1">Uncharacterized protein</fullName>
    </submittedName>
</protein>
<comment type="caution">
    <text evidence="1">The sequence shown here is derived from an EMBL/GenBank/DDBJ whole genome shotgun (WGS) entry which is preliminary data.</text>
</comment>
<name>A0ACC2NH48_9HYME</name>
<dbReference type="EMBL" id="CM056743">
    <property type="protein sequence ID" value="KAJ8670427.1"/>
    <property type="molecule type" value="Genomic_DNA"/>
</dbReference>
<sequence length="191" mass="21970">MTAWMIRFEGNVEIDSKQLSVSSTLRCLKGIADVSKALQVVEPDRKSADEFFKSEAQIQRSRDKKKLITTESEVNAVGIVSGVPEEHRKTRTVLIYMPSKSSMQSGTDNIHFWQISFDTRERWENPCMGWCSSGDPLQALRVDFVSKEEAMDHCKKMGWKYVVQNVPKNDPKPRTYGENFSWDKRTRVSTK</sequence>
<keyword evidence="2" id="KW-1185">Reference proteome</keyword>
<organism evidence="1 2">
    <name type="scientific">Eretmocerus hayati</name>
    <dbReference type="NCBI Taxonomy" id="131215"/>
    <lineage>
        <taxon>Eukaryota</taxon>
        <taxon>Metazoa</taxon>
        <taxon>Ecdysozoa</taxon>
        <taxon>Arthropoda</taxon>
        <taxon>Hexapoda</taxon>
        <taxon>Insecta</taxon>
        <taxon>Pterygota</taxon>
        <taxon>Neoptera</taxon>
        <taxon>Endopterygota</taxon>
        <taxon>Hymenoptera</taxon>
        <taxon>Apocrita</taxon>
        <taxon>Proctotrupomorpha</taxon>
        <taxon>Chalcidoidea</taxon>
        <taxon>Aphelinidae</taxon>
        <taxon>Aphelininae</taxon>
        <taxon>Eretmocerus</taxon>
    </lineage>
</organism>
<proteinExistence type="predicted"/>
<gene>
    <name evidence="1" type="ORF">QAD02_001686</name>
</gene>
<evidence type="ECO:0000313" key="1">
    <source>
        <dbReference type="EMBL" id="KAJ8670427.1"/>
    </source>
</evidence>
<evidence type="ECO:0000313" key="2">
    <source>
        <dbReference type="Proteomes" id="UP001239111"/>
    </source>
</evidence>
<accession>A0ACC2NH48</accession>
<reference evidence="1" key="1">
    <citation type="submission" date="2023-04" db="EMBL/GenBank/DDBJ databases">
        <title>A chromosome-level genome assembly of the parasitoid wasp Eretmocerus hayati.</title>
        <authorList>
            <person name="Zhong Y."/>
            <person name="Liu S."/>
            <person name="Liu Y."/>
        </authorList>
    </citation>
    <scope>NUCLEOTIDE SEQUENCE</scope>
    <source>
        <strain evidence="1">ZJU_SS_LIU_2023</strain>
    </source>
</reference>